<reference evidence="1 2" key="1">
    <citation type="submission" date="2019-11" db="EMBL/GenBank/DDBJ databases">
        <title>Genome sequence of Deinococcus xianganensis Y35, AI-2 producing algicidal bacterium, isolated from lake water.</title>
        <authorList>
            <person name="Li Y."/>
        </authorList>
    </citation>
    <scope>NUCLEOTIDE SEQUENCE [LARGE SCALE GENOMIC DNA]</scope>
    <source>
        <strain evidence="1 2">Y35</strain>
    </source>
</reference>
<proteinExistence type="predicted"/>
<comment type="caution">
    <text evidence="1">The sequence shown here is derived from an EMBL/GenBank/DDBJ whole genome shotgun (WGS) entry which is preliminary data.</text>
</comment>
<evidence type="ECO:0000313" key="1">
    <source>
        <dbReference type="EMBL" id="MXV21326.1"/>
    </source>
</evidence>
<sequence length="316" mass="34670">MHQLPEVIKQGNDGEKLVWLHIYENGPGPYAAEAVGSALGRNARATGRTLADLVKKQWLKILPSTTGTGHRPAVAYEALVPAGRPITPVHEPHYMLRVLVQVHADATPDMVEQAVSTLAHLGFGQQDLTRGASTIDRDGLTLREALHFKHMVFLATGQISGITGALTFYGEIFDRHRHPGDVDATHAMERRINGQYQYEGQTLGVQRLPGLTYYRNSITLLHHAPADSTVVLDLDAEICLPFLQQYVHPMPSKAPATYLAPSGIEEGHWVHLTDPTSGEHTPLLIPADQVPRAVTLGAQALFQRLQAQQLPNIFTL</sequence>
<keyword evidence="2" id="KW-1185">Reference proteome</keyword>
<dbReference type="Proteomes" id="UP000430519">
    <property type="component" value="Unassembled WGS sequence"/>
</dbReference>
<dbReference type="RefSeq" id="WP_160981525.1">
    <property type="nucleotide sequence ID" value="NZ_WVHK01000087.1"/>
</dbReference>
<organism evidence="1 2">
    <name type="scientific">Deinococcus xianganensis</name>
    <dbReference type="NCBI Taxonomy" id="1507289"/>
    <lineage>
        <taxon>Bacteria</taxon>
        <taxon>Thermotogati</taxon>
        <taxon>Deinococcota</taxon>
        <taxon>Deinococci</taxon>
        <taxon>Deinococcales</taxon>
        <taxon>Deinococcaceae</taxon>
        <taxon>Deinococcus</taxon>
    </lineage>
</organism>
<gene>
    <name evidence="1" type="ORF">GLX28_17005</name>
</gene>
<name>A0A6I4YNB7_9DEIO</name>
<evidence type="ECO:0000313" key="2">
    <source>
        <dbReference type="Proteomes" id="UP000430519"/>
    </source>
</evidence>
<dbReference type="EMBL" id="WVHK01000087">
    <property type="protein sequence ID" value="MXV21326.1"/>
    <property type="molecule type" value="Genomic_DNA"/>
</dbReference>
<accession>A0A6I4YNB7</accession>
<dbReference type="AlphaFoldDB" id="A0A6I4YNB7"/>
<protein>
    <submittedName>
        <fullName evidence="1">Uncharacterized protein</fullName>
    </submittedName>
</protein>